<feature type="active site" description="Nucleophile" evidence="2">
    <location>
        <position position="93"/>
    </location>
</feature>
<dbReference type="SUPFAM" id="SSF52317">
    <property type="entry name" value="Class I glutamine amidotransferase-like"/>
    <property type="match status" value="1"/>
</dbReference>
<keyword evidence="2" id="KW-0133">Cell shape</keyword>
<dbReference type="PANTHER" id="PTHR21343">
    <property type="entry name" value="DETHIOBIOTIN SYNTHETASE"/>
    <property type="match status" value="1"/>
</dbReference>
<keyword evidence="2" id="KW-0436">Ligase</keyword>
<feature type="binding site" evidence="2">
    <location>
        <position position="129"/>
    </location>
    <ligand>
        <name>substrate</name>
    </ligand>
</feature>
<keyword evidence="1 2" id="KW-0315">Glutamine amidotransferase</keyword>
<dbReference type="InterPro" id="IPR029062">
    <property type="entry name" value="Class_I_gatase-like"/>
</dbReference>
<evidence type="ECO:0000256" key="2">
    <source>
        <dbReference type="HAMAP-Rule" id="MF_02213"/>
    </source>
</evidence>
<protein>
    <recommendedName>
        <fullName evidence="2">Lipid II isoglutaminyl synthase (glutamine-hydrolyzing) subunit GatD</fullName>
        <ecNumber evidence="2">6.3.5.13</ecNumber>
    </recommendedName>
    <alternativeName>
        <fullName evidence="2">Lipid II isoglutaminyl synthase glutaminase subunit</fullName>
        <ecNumber evidence="2">3.5.1.2</ecNumber>
    </alternativeName>
</protein>
<keyword evidence="2" id="KW-0573">Peptidoglycan synthesis</keyword>
<evidence type="ECO:0000313" key="4">
    <source>
        <dbReference type="EMBL" id="MCQ5121408.1"/>
    </source>
</evidence>
<keyword evidence="2" id="KW-0961">Cell wall biogenesis/degradation</keyword>
<comment type="function">
    <text evidence="2">The lipid II isoglutaminyl synthase complex catalyzes the formation of alpha-D-isoglutamine in the cell wall lipid II stem peptide. The GatD subunit catalyzes the hydrolysis of glutamine to glutamate and ammonia. The resulting ammonia molecule is channeled to the active site of MurT.</text>
</comment>
<reference evidence="4 5" key="1">
    <citation type="submission" date="2022-06" db="EMBL/GenBank/DDBJ databases">
        <title>Isolation of gut microbiota from human fecal samples.</title>
        <authorList>
            <person name="Pamer E.G."/>
            <person name="Barat B."/>
            <person name="Waligurski E."/>
            <person name="Medina S."/>
            <person name="Paddock L."/>
            <person name="Mostad J."/>
        </authorList>
    </citation>
    <scope>NUCLEOTIDE SEQUENCE [LARGE SCALE GENOMIC DNA]</scope>
    <source>
        <strain evidence="4 5">DFI.6.1</strain>
    </source>
</reference>
<dbReference type="PANTHER" id="PTHR21343:SF9">
    <property type="entry name" value="LIPID II ISOGLUTAMINYL SYNTHASE (GLUTAMINE-HYDROLYZING) SUBUNIT GATD"/>
    <property type="match status" value="1"/>
</dbReference>
<dbReference type="PROSITE" id="PS51274">
    <property type="entry name" value="GATASE_COBBQ"/>
    <property type="match status" value="1"/>
</dbReference>
<name>A0ABT1SJM1_9FIRM</name>
<comment type="catalytic activity">
    <reaction evidence="2">
        <text>L-glutamine + H2O = L-glutamate + NH4(+)</text>
        <dbReference type="Rhea" id="RHEA:15889"/>
        <dbReference type="ChEBI" id="CHEBI:15377"/>
        <dbReference type="ChEBI" id="CHEBI:28938"/>
        <dbReference type="ChEBI" id="CHEBI:29985"/>
        <dbReference type="ChEBI" id="CHEBI:58359"/>
        <dbReference type="EC" id="3.5.1.2"/>
    </reaction>
</comment>
<organism evidence="4 5">
    <name type="scientific">Massilicoli timonensis</name>
    <dbReference type="NCBI Taxonomy" id="2015901"/>
    <lineage>
        <taxon>Bacteria</taxon>
        <taxon>Bacillati</taxon>
        <taxon>Bacillota</taxon>
        <taxon>Erysipelotrichia</taxon>
        <taxon>Erysipelotrichales</taxon>
        <taxon>Erysipelotrichaceae</taxon>
        <taxon>Massilicoli</taxon>
    </lineage>
</organism>
<sequence>MELKILWMYHDVMDLYGDKGNIAVLKKRCERRGIAVQIDTCGMGEMADMCAYDLIFMGGGADKEQSLLYQDLIKRKEQVQAALDSGSFILLICGGYQLFGKYYVDAFGNQIEGLGLFPYYTNAAADNKRCIGNVLIEANLDGERVEVIGFENHGGQSEGVTQPFGKVIIGHGNVFHGTYEGFYNGQVLGTYLHGPLLPKNAKLADHILKKALKKRYGEVTLAPLDDTWENKAFAAMKKRLIHAK</sequence>
<dbReference type="InterPro" id="IPR011698">
    <property type="entry name" value="GATase_3"/>
</dbReference>
<dbReference type="Proteomes" id="UP001524435">
    <property type="component" value="Unassembled WGS sequence"/>
</dbReference>
<accession>A0ABT1SJM1</accession>
<feature type="domain" description="CobB/CobQ-like glutamine amidotransferase" evidence="3">
    <location>
        <begin position="4"/>
        <end position="200"/>
    </location>
</feature>
<dbReference type="EMBL" id="JANGCH010000004">
    <property type="protein sequence ID" value="MCQ5121408.1"/>
    <property type="molecule type" value="Genomic_DNA"/>
</dbReference>
<dbReference type="EC" id="3.5.1.2" evidence="2"/>
<dbReference type="RefSeq" id="WP_256197537.1">
    <property type="nucleotide sequence ID" value="NZ_CALVCM010000003.1"/>
</dbReference>
<comment type="caution">
    <text evidence="4">The sequence shown here is derived from an EMBL/GenBank/DDBJ whole genome shotgun (WGS) entry which is preliminary data.</text>
</comment>
<dbReference type="InterPro" id="IPR033949">
    <property type="entry name" value="CobQ_GATase1"/>
</dbReference>
<keyword evidence="2" id="KW-0378">Hydrolase</keyword>
<dbReference type="HAMAP" id="MF_02213">
    <property type="entry name" value="Lipid_II_synth_GatD"/>
    <property type="match status" value="1"/>
</dbReference>
<comment type="similarity">
    <text evidence="2">Belongs to the CobB/CobQ family. GatD subfamily.</text>
</comment>
<feature type="active site" evidence="2">
    <location>
        <position position="193"/>
    </location>
</feature>
<evidence type="ECO:0000259" key="3">
    <source>
        <dbReference type="Pfam" id="PF07685"/>
    </source>
</evidence>
<evidence type="ECO:0000313" key="5">
    <source>
        <dbReference type="Proteomes" id="UP001524435"/>
    </source>
</evidence>
<dbReference type="InterPro" id="IPR043702">
    <property type="entry name" value="Lipid_II_synth_GatD"/>
</dbReference>
<dbReference type="Pfam" id="PF07685">
    <property type="entry name" value="GATase_3"/>
    <property type="match status" value="1"/>
</dbReference>
<dbReference type="CDD" id="cd01750">
    <property type="entry name" value="GATase1_CobQ"/>
    <property type="match status" value="1"/>
</dbReference>
<evidence type="ECO:0000256" key="1">
    <source>
        <dbReference type="ARBA" id="ARBA00022962"/>
    </source>
</evidence>
<proteinExistence type="inferred from homology"/>
<dbReference type="EC" id="6.3.5.13" evidence="2"/>
<comment type="subunit">
    <text evidence="2">Forms a heterodimer with MurT.</text>
</comment>
<comment type="catalytic activity">
    <reaction evidence="2">
        <text>beta-D-GlcNAc-(1-&gt;4)-Mur2Ac(oyl-L-Ala-gamma-D-Glu-L-Lys-D-Ala-D-Ala)-di-trans,octa-cis-undecaprenyl diphosphate + L-glutamine + ATP + H2O = beta-D-GlcNAc-(1-&gt;4)-Mur2Ac(oyl-L-Ala-D-isoglutaminyl-L-Lys-D-Ala-D-Ala)-di-trans,octa-cis-undecaprenyl diphosphate + L-glutamate + ADP + phosphate + H(+)</text>
        <dbReference type="Rhea" id="RHEA:57928"/>
        <dbReference type="ChEBI" id="CHEBI:15377"/>
        <dbReference type="ChEBI" id="CHEBI:15378"/>
        <dbReference type="ChEBI" id="CHEBI:29985"/>
        <dbReference type="ChEBI" id="CHEBI:30616"/>
        <dbReference type="ChEBI" id="CHEBI:43474"/>
        <dbReference type="ChEBI" id="CHEBI:58359"/>
        <dbReference type="ChEBI" id="CHEBI:60033"/>
        <dbReference type="ChEBI" id="CHEBI:62233"/>
        <dbReference type="ChEBI" id="CHEBI:456216"/>
        <dbReference type="EC" id="6.3.5.13"/>
    </reaction>
</comment>
<keyword evidence="5" id="KW-1185">Reference proteome</keyword>
<dbReference type="Gene3D" id="3.40.50.880">
    <property type="match status" value="1"/>
</dbReference>
<comment type="pathway">
    <text evidence="2">Cell wall biogenesis; peptidoglycan biosynthesis.</text>
</comment>
<gene>
    <name evidence="2" type="primary">gatD</name>
    <name evidence="4" type="ORF">NE663_03945</name>
</gene>